<dbReference type="Proteomes" id="UP001596484">
    <property type="component" value="Unassembled WGS sequence"/>
</dbReference>
<dbReference type="InterPro" id="IPR029069">
    <property type="entry name" value="HotDog_dom_sf"/>
</dbReference>
<protein>
    <submittedName>
        <fullName evidence="1">Uncharacterized protein</fullName>
    </submittedName>
</protein>
<reference evidence="2" key="1">
    <citation type="journal article" date="2019" name="Int. J. Syst. Evol. Microbiol.">
        <title>The Global Catalogue of Microorganisms (GCM) 10K type strain sequencing project: providing services to taxonomists for standard genome sequencing and annotation.</title>
        <authorList>
            <consortium name="The Broad Institute Genomics Platform"/>
            <consortium name="The Broad Institute Genome Sequencing Center for Infectious Disease"/>
            <person name="Wu L."/>
            <person name="Ma J."/>
        </authorList>
    </citation>
    <scope>NUCLEOTIDE SEQUENCE [LARGE SCALE GENOMIC DNA]</scope>
    <source>
        <strain evidence="2">ICMP 19430</strain>
    </source>
</reference>
<gene>
    <name evidence="1" type="ORF">ACFQS9_02570</name>
</gene>
<evidence type="ECO:0000313" key="2">
    <source>
        <dbReference type="Proteomes" id="UP001596484"/>
    </source>
</evidence>
<name>A0ABW2RSE4_9NOCA</name>
<comment type="caution">
    <text evidence="1">The sequence shown here is derived from an EMBL/GenBank/DDBJ whole genome shotgun (WGS) entry which is preliminary data.</text>
</comment>
<dbReference type="Gene3D" id="3.10.129.10">
    <property type="entry name" value="Hotdog Thioesterase"/>
    <property type="match status" value="1"/>
</dbReference>
<accession>A0ABW2RSE4</accession>
<dbReference type="EMBL" id="JBHTCS010000002">
    <property type="protein sequence ID" value="MFC7446765.1"/>
    <property type="molecule type" value="Genomic_DNA"/>
</dbReference>
<proteinExistence type="predicted"/>
<organism evidence="1 2">
    <name type="scientific">Rhodococcus daqingensis</name>
    <dbReference type="NCBI Taxonomy" id="2479363"/>
    <lineage>
        <taxon>Bacteria</taxon>
        <taxon>Bacillati</taxon>
        <taxon>Actinomycetota</taxon>
        <taxon>Actinomycetes</taxon>
        <taxon>Mycobacteriales</taxon>
        <taxon>Nocardiaceae</taxon>
        <taxon>Rhodococcus</taxon>
    </lineage>
</organism>
<keyword evidence="2" id="KW-1185">Reference proteome</keyword>
<dbReference type="RefSeq" id="WP_378401239.1">
    <property type="nucleotide sequence ID" value="NZ_JBHTCS010000002.1"/>
</dbReference>
<evidence type="ECO:0000313" key="1">
    <source>
        <dbReference type="EMBL" id="MFC7446765.1"/>
    </source>
</evidence>
<dbReference type="SUPFAM" id="SSF54637">
    <property type="entry name" value="Thioesterase/thiol ester dehydrase-isomerase"/>
    <property type="match status" value="1"/>
</dbReference>
<sequence>MTLLIPGRFNGPDTSGNGGYVAGLLAATLGPGPVTVSLRRPPPLDTPMDVATADGRSVAQDADGAIAEARIAAAEEELPRVHAVDLSAARAAAERFPGHVSHPFPRCFVCGSARDRGDGLRLFSGPLDDGRSACVWHVEPDVAGQAEFVWAALDCPGAWTAHDKMPMVLGSITGLVSALPEPDEDCVVLGEFLGTERRKVWTATTAYGSDGRELGRAHATWIRI</sequence>